<comment type="caution">
    <text evidence="2">The sequence shown here is derived from an EMBL/GenBank/DDBJ whole genome shotgun (WGS) entry which is preliminary data.</text>
</comment>
<sequence>MEGAVISRAGLARTRGVIQREMTTRLTARLKRLIDSQRRGRARLRNTPSSGMSNRLNQMHTNLVEGE</sequence>
<dbReference type="Proteomes" id="UP000320762">
    <property type="component" value="Unassembled WGS sequence"/>
</dbReference>
<keyword evidence="3" id="KW-1185">Reference proteome</keyword>
<dbReference type="EMBL" id="VDMD01000015">
    <property type="protein sequence ID" value="TRM61827.1"/>
    <property type="molecule type" value="Genomic_DNA"/>
</dbReference>
<evidence type="ECO:0000313" key="3">
    <source>
        <dbReference type="Proteomes" id="UP000320762"/>
    </source>
</evidence>
<feature type="region of interest" description="Disordered" evidence="1">
    <location>
        <begin position="40"/>
        <end position="67"/>
    </location>
</feature>
<proteinExistence type="predicted"/>
<accession>A0A550CAJ7</accession>
<feature type="compositionally biased region" description="Polar residues" evidence="1">
    <location>
        <begin position="46"/>
        <end position="61"/>
    </location>
</feature>
<reference evidence="2 3" key="1">
    <citation type="journal article" date="2019" name="New Phytol.">
        <title>Comparative genomics reveals unique wood-decay strategies and fruiting body development in the Schizophyllaceae.</title>
        <authorList>
            <person name="Almasi E."/>
            <person name="Sahu N."/>
            <person name="Krizsan K."/>
            <person name="Balint B."/>
            <person name="Kovacs G.M."/>
            <person name="Kiss B."/>
            <person name="Cseklye J."/>
            <person name="Drula E."/>
            <person name="Henrissat B."/>
            <person name="Nagy I."/>
            <person name="Chovatia M."/>
            <person name="Adam C."/>
            <person name="LaButti K."/>
            <person name="Lipzen A."/>
            <person name="Riley R."/>
            <person name="Grigoriev I.V."/>
            <person name="Nagy L.G."/>
        </authorList>
    </citation>
    <scope>NUCLEOTIDE SEQUENCE [LARGE SCALE GENOMIC DNA]</scope>
    <source>
        <strain evidence="2 3">NL-1724</strain>
    </source>
</reference>
<evidence type="ECO:0000256" key="1">
    <source>
        <dbReference type="SAM" id="MobiDB-lite"/>
    </source>
</evidence>
<dbReference type="AlphaFoldDB" id="A0A550CAJ7"/>
<evidence type="ECO:0000313" key="2">
    <source>
        <dbReference type="EMBL" id="TRM61827.1"/>
    </source>
</evidence>
<gene>
    <name evidence="2" type="ORF">BD626DRAFT_500654</name>
</gene>
<protein>
    <submittedName>
        <fullName evidence="2">Uncharacterized protein</fullName>
    </submittedName>
</protein>
<name>A0A550CAJ7_9AGAR</name>
<organism evidence="2 3">
    <name type="scientific">Schizophyllum amplum</name>
    <dbReference type="NCBI Taxonomy" id="97359"/>
    <lineage>
        <taxon>Eukaryota</taxon>
        <taxon>Fungi</taxon>
        <taxon>Dikarya</taxon>
        <taxon>Basidiomycota</taxon>
        <taxon>Agaricomycotina</taxon>
        <taxon>Agaricomycetes</taxon>
        <taxon>Agaricomycetidae</taxon>
        <taxon>Agaricales</taxon>
        <taxon>Schizophyllaceae</taxon>
        <taxon>Schizophyllum</taxon>
    </lineage>
</organism>